<dbReference type="Gene3D" id="3.100.10.10">
    <property type="match status" value="1"/>
</dbReference>
<keyword evidence="3" id="KW-0687">Ribonucleoprotein</keyword>
<gene>
    <name evidence="5" type="ORF">S01H1_51123</name>
</gene>
<proteinExistence type="inferred from homology"/>
<evidence type="ECO:0000259" key="4">
    <source>
        <dbReference type="Pfam" id="PF00828"/>
    </source>
</evidence>
<sequence>MYEGGQMPLFRRLPKRGFNNYQFARRYEIVNVAQLERFNDGTSVGVQQLANAGLVNNLSSKVKILGNGDLTKRLQVLAHKFSKTAQQKIAGCGGTAKTVG</sequence>
<dbReference type="NCBIfam" id="TIGR01071">
    <property type="entry name" value="rplO_bact"/>
    <property type="match status" value="1"/>
</dbReference>
<dbReference type="SUPFAM" id="SSF52080">
    <property type="entry name" value="Ribosomal proteins L15p and L18e"/>
    <property type="match status" value="1"/>
</dbReference>
<dbReference type="InterPro" id="IPR005749">
    <property type="entry name" value="Ribosomal_uL15_bac-type"/>
</dbReference>
<dbReference type="Pfam" id="PF00828">
    <property type="entry name" value="Ribosomal_L27A"/>
    <property type="match status" value="1"/>
</dbReference>
<evidence type="ECO:0000256" key="3">
    <source>
        <dbReference type="ARBA" id="ARBA00023274"/>
    </source>
</evidence>
<dbReference type="InterPro" id="IPR036227">
    <property type="entry name" value="Ribosomal_uL15/eL18_sf"/>
</dbReference>
<comment type="similarity">
    <text evidence="1">Belongs to the universal ribosomal protein uL15 family.</text>
</comment>
<dbReference type="AlphaFoldDB" id="X0W7V2"/>
<dbReference type="InterPro" id="IPR001196">
    <property type="entry name" value="Ribosomal_uL15_CS"/>
</dbReference>
<organism evidence="5">
    <name type="scientific">marine sediment metagenome</name>
    <dbReference type="NCBI Taxonomy" id="412755"/>
    <lineage>
        <taxon>unclassified sequences</taxon>
        <taxon>metagenomes</taxon>
        <taxon>ecological metagenomes</taxon>
    </lineage>
</organism>
<dbReference type="PANTHER" id="PTHR12934:SF11">
    <property type="entry name" value="LARGE RIBOSOMAL SUBUNIT PROTEIN UL15M"/>
    <property type="match status" value="1"/>
</dbReference>
<dbReference type="GO" id="GO:0022625">
    <property type="term" value="C:cytosolic large ribosomal subunit"/>
    <property type="evidence" value="ECO:0007669"/>
    <property type="project" value="TreeGrafter"/>
</dbReference>
<keyword evidence="2" id="KW-0689">Ribosomal protein</keyword>
<evidence type="ECO:0000256" key="2">
    <source>
        <dbReference type="ARBA" id="ARBA00022980"/>
    </source>
</evidence>
<dbReference type="GO" id="GO:0006412">
    <property type="term" value="P:translation"/>
    <property type="evidence" value="ECO:0007669"/>
    <property type="project" value="InterPro"/>
</dbReference>
<dbReference type="PANTHER" id="PTHR12934">
    <property type="entry name" value="50S RIBOSOMAL PROTEIN L15"/>
    <property type="match status" value="1"/>
</dbReference>
<evidence type="ECO:0000256" key="1">
    <source>
        <dbReference type="ARBA" id="ARBA00007320"/>
    </source>
</evidence>
<dbReference type="EMBL" id="BARS01032981">
    <property type="protein sequence ID" value="GAG20688.1"/>
    <property type="molecule type" value="Genomic_DNA"/>
</dbReference>
<protein>
    <recommendedName>
        <fullName evidence="4">Large ribosomal subunit protein uL15/eL18 domain-containing protein</fullName>
    </recommendedName>
</protein>
<comment type="caution">
    <text evidence="5">The sequence shown here is derived from an EMBL/GenBank/DDBJ whole genome shotgun (WGS) entry which is preliminary data.</text>
</comment>
<reference evidence="5" key="1">
    <citation type="journal article" date="2014" name="Front. Microbiol.">
        <title>High frequency of phylogenetically diverse reductive dehalogenase-homologous genes in deep subseafloor sedimentary metagenomes.</title>
        <authorList>
            <person name="Kawai M."/>
            <person name="Futagami T."/>
            <person name="Toyoda A."/>
            <person name="Takaki Y."/>
            <person name="Nishi S."/>
            <person name="Hori S."/>
            <person name="Arai W."/>
            <person name="Tsubouchi T."/>
            <person name="Morono Y."/>
            <person name="Uchiyama I."/>
            <person name="Ito T."/>
            <person name="Fujiyama A."/>
            <person name="Inagaki F."/>
            <person name="Takami H."/>
        </authorList>
    </citation>
    <scope>NUCLEOTIDE SEQUENCE</scope>
    <source>
        <strain evidence="5">Expedition CK06-06</strain>
    </source>
</reference>
<dbReference type="PROSITE" id="PS00475">
    <property type="entry name" value="RIBOSOMAL_L15"/>
    <property type="match status" value="1"/>
</dbReference>
<dbReference type="GO" id="GO:0003735">
    <property type="term" value="F:structural constituent of ribosome"/>
    <property type="evidence" value="ECO:0007669"/>
    <property type="project" value="InterPro"/>
</dbReference>
<evidence type="ECO:0000313" key="5">
    <source>
        <dbReference type="EMBL" id="GAG20688.1"/>
    </source>
</evidence>
<accession>X0W7V2</accession>
<name>X0W7V2_9ZZZZ</name>
<dbReference type="InterPro" id="IPR021131">
    <property type="entry name" value="Ribosomal_uL15/eL18"/>
</dbReference>
<feature type="domain" description="Large ribosomal subunit protein uL15/eL18" evidence="4">
    <location>
        <begin position="29"/>
        <end position="96"/>
    </location>
</feature>